<protein>
    <submittedName>
        <fullName evidence="2">Uncharacterized protein</fullName>
    </submittedName>
</protein>
<proteinExistence type="predicted"/>
<evidence type="ECO:0000313" key="2">
    <source>
        <dbReference type="EMBL" id="CEG10440.1"/>
    </source>
</evidence>
<dbReference type="Proteomes" id="UP000035762">
    <property type="component" value="Unassembled WGS sequence"/>
</dbReference>
<gene>
    <name evidence="2" type="ORF">BN961_03880</name>
</gene>
<sequence>MTNGRTSPNRAAGLGFAAQITNAKRPLYLRLCRFQIRRANEITDGRGYRELSAHRHEKLRACRLSDWRDDPADDHFLVAVDPFDPNGDASTPDMSRELALT</sequence>
<feature type="region of interest" description="Disordered" evidence="1">
    <location>
        <begin position="82"/>
        <end position="101"/>
    </location>
</feature>
<dbReference type="EMBL" id="CCAZ020000003">
    <property type="protein sequence ID" value="CEG10440.1"/>
    <property type="molecule type" value="Genomic_DNA"/>
</dbReference>
<comment type="caution">
    <text evidence="2">The sequence shown here is derived from an EMBL/GenBank/DDBJ whole genome shotgun (WGS) entry which is preliminary data.</text>
</comment>
<accession>A0A090MSX4</accession>
<keyword evidence="3" id="KW-1185">Reference proteome</keyword>
<reference evidence="2 3" key="1">
    <citation type="journal article" date="2014" name="Genome Announc.">
        <title>Genome Sequence of Afipia felis Strain 76713, Isolated in Hospital Water Using an Amoeba Co-Culture Procedure.</title>
        <authorList>
            <person name="Benamar S."/>
            <person name="La Scola B."/>
            <person name="Croce O."/>
        </authorList>
    </citation>
    <scope>NUCLEOTIDE SEQUENCE [LARGE SCALE GENOMIC DNA]</scope>
    <source>
        <strain evidence="2 3">76713</strain>
    </source>
</reference>
<evidence type="ECO:0000256" key="1">
    <source>
        <dbReference type="SAM" id="MobiDB-lite"/>
    </source>
</evidence>
<name>A0A090MSX4_AFIFE</name>
<organism evidence="2 3">
    <name type="scientific">Afipia felis</name>
    <name type="common">Cat scratch disease bacillus</name>
    <dbReference type="NCBI Taxonomy" id="1035"/>
    <lineage>
        <taxon>Bacteria</taxon>
        <taxon>Pseudomonadati</taxon>
        <taxon>Pseudomonadota</taxon>
        <taxon>Alphaproteobacteria</taxon>
        <taxon>Hyphomicrobiales</taxon>
        <taxon>Nitrobacteraceae</taxon>
        <taxon>Afipia</taxon>
    </lineage>
</organism>
<evidence type="ECO:0000313" key="3">
    <source>
        <dbReference type="Proteomes" id="UP000035762"/>
    </source>
</evidence>
<dbReference type="AlphaFoldDB" id="A0A090MSX4"/>